<protein>
    <submittedName>
        <fullName evidence="2">Uncharacterized protein</fullName>
    </submittedName>
</protein>
<name>A0A450YFB5_9GAMM</name>
<sequence length="61" mass="7003">MSSGKYFEFLRIKVGGFRLSRQADMLPRSFAIMRLTARILHIDEEKGKGFARFETEPLPVG</sequence>
<dbReference type="EMBL" id="CAADFR010000004">
    <property type="protein sequence ID" value="VFK36687.1"/>
    <property type="molecule type" value="Genomic_DNA"/>
</dbReference>
<evidence type="ECO:0000313" key="2">
    <source>
        <dbReference type="EMBL" id="VFK40219.1"/>
    </source>
</evidence>
<gene>
    <name evidence="2" type="ORF">BECKSD772E_GA0070983_100524</name>
    <name evidence="1" type="ORF">BECKSD772F_GA0070984_100424</name>
</gene>
<evidence type="ECO:0000313" key="1">
    <source>
        <dbReference type="EMBL" id="VFK36687.1"/>
    </source>
</evidence>
<reference evidence="2" key="1">
    <citation type="submission" date="2019-02" db="EMBL/GenBank/DDBJ databases">
        <authorList>
            <person name="Gruber-Vodicka R. H."/>
            <person name="Seah K. B. B."/>
        </authorList>
    </citation>
    <scope>NUCLEOTIDE SEQUENCE</scope>
    <source>
        <strain evidence="2">BECK_S1320</strain>
        <strain evidence="1">BECK_S1321</strain>
    </source>
</reference>
<dbReference type="EMBL" id="CAADFU010000005">
    <property type="protein sequence ID" value="VFK40219.1"/>
    <property type="molecule type" value="Genomic_DNA"/>
</dbReference>
<organism evidence="2">
    <name type="scientific">Candidatus Kentrum sp. SD</name>
    <dbReference type="NCBI Taxonomy" id="2126332"/>
    <lineage>
        <taxon>Bacteria</taxon>
        <taxon>Pseudomonadati</taxon>
        <taxon>Pseudomonadota</taxon>
        <taxon>Gammaproteobacteria</taxon>
        <taxon>Candidatus Kentrum</taxon>
    </lineage>
</organism>
<accession>A0A450YFB5</accession>
<dbReference type="AlphaFoldDB" id="A0A450YFB5"/>
<proteinExistence type="predicted"/>